<dbReference type="RefSeq" id="WP_076556307.1">
    <property type="nucleotide sequence ID" value="NZ_FTOC01000001.1"/>
</dbReference>
<accession>A0A1N7IHY9</accession>
<gene>
    <name evidence="1" type="ORF">SAMN05421687_10122</name>
</gene>
<dbReference type="EMBL" id="FTOC01000001">
    <property type="protein sequence ID" value="SIS36685.1"/>
    <property type="molecule type" value="Genomic_DNA"/>
</dbReference>
<dbReference type="Pfam" id="PF13797">
    <property type="entry name" value="Post_transc_reg"/>
    <property type="match status" value="1"/>
</dbReference>
<dbReference type="OrthoDB" id="2990595at2"/>
<evidence type="ECO:0000313" key="2">
    <source>
        <dbReference type="Proteomes" id="UP000187608"/>
    </source>
</evidence>
<keyword evidence="2" id="KW-1185">Reference proteome</keyword>
<dbReference type="InterPro" id="IPR025716">
    <property type="entry name" value="Post-transcriptional_regulator"/>
</dbReference>
<dbReference type="Proteomes" id="UP000187608">
    <property type="component" value="Unassembled WGS sequence"/>
</dbReference>
<name>A0A1N7IHY9_9BACI</name>
<reference evidence="2" key="1">
    <citation type="submission" date="2017-01" db="EMBL/GenBank/DDBJ databases">
        <authorList>
            <person name="Varghese N."/>
            <person name="Submissions S."/>
        </authorList>
    </citation>
    <scope>NUCLEOTIDE SEQUENCE [LARGE SCALE GENOMIC DNA]</scope>
    <source>
        <strain evidence="2">DSM 23127</strain>
    </source>
</reference>
<dbReference type="STRING" id="570947.SAMN05421687_10122"/>
<sequence length="91" mass="10803">MEEKHVEEWRSLVEPVVISKRNELWLLGYSNVTKDDIWNCLNKKVWKKNKENHLHAVVQDIFHLQPHTYLGYVANQIYQNDDLEASLEAVT</sequence>
<evidence type="ECO:0000313" key="1">
    <source>
        <dbReference type="EMBL" id="SIS36685.1"/>
    </source>
</evidence>
<dbReference type="AlphaFoldDB" id="A0A1N7IHY9"/>
<protein>
    <submittedName>
        <fullName evidence="1">Post-transcriptional regulator</fullName>
    </submittedName>
</protein>
<organism evidence="1 2">
    <name type="scientific">Salimicrobium flavidum</name>
    <dbReference type="NCBI Taxonomy" id="570947"/>
    <lineage>
        <taxon>Bacteria</taxon>
        <taxon>Bacillati</taxon>
        <taxon>Bacillota</taxon>
        <taxon>Bacilli</taxon>
        <taxon>Bacillales</taxon>
        <taxon>Bacillaceae</taxon>
        <taxon>Salimicrobium</taxon>
    </lineage>
</organism>
<proteinExistence type="predicted"/>